<reference evidence="6 7" key="1">
    <citation type="submission" date="2023-05" db="EMBL/GenBank/DDBJ databases">
        <title>Rombocin, a short stable natural nisin variant, displays selective antimicrobial activity against Listeria monocytogenes and employs dual mode of action to kill target bacterial strains.</title>
        <authorList>
            <person name="Wambui J."/>
            <person name="Stephan R."/>
            <person name="Kuipers O.P."/>
        </authorList>
    </citation>
    <scope>NUCLEOTIDE SEQUENCE [LARGE SCALE GENOMIC DNA]</scope>
    <source>
        <strain evidence="6 7">RC002</strain>
    </source>
</reference>
<proteinExistence type="inferred from homology"/>
<dbReference type="Pfam" id="PF00005">
    <property type="entry name" value="ABC_tran"/>
    <property type="match status" value="1"/>
</dbReference>
<dbReference type="Proteomes" id="UP001301012">
    <property type="component" value="Unassembled WGS sequence"/>
</dbReference>
<comment type="caution">
    <text evidence="6">The sequence shown here is derived from an EMBL/GenBank/DDBJ whole genome shotgun (WGS) entry which is preliminary data.</text>
</comment>
<dbReference type="InterPro" id="IPR017871">
    <property type="entry name" value="ABC_transporter-like_CS"/>
</dbReference>
<keyword evidence="7" id="KW-1185">Reference proteome</keyword>
<dbReference type="PROSITE" id="PS00211">
    <property type="entry name" value="ABC_TRANSPORTER_1"/>
    <property type="match status" value="1"/>
</dbReference>
<gene>
    <name evidence="6" type="ORF">QOZ84_15145</name>
</gene>
<evidence type="ECO:0000256" key="4">
    <source>
        <dbReference type="ARBA" id="ARBA00022840"/>
    </source>
</evidence>
<dbReference type="PROSITE" id="PS50893">
    <property type="entry name" value="ABC_TRANSPORTER_2"/>
    <property type="match status" value="1"/>
</dbReference>
<dbReference type="RefSeq" id="WP_284133767.1">
    <property type="nucleotide sequence ID" value="NZ_JASKYM010000012.1"/>
</dbReference>
<evidence type="ECO:0000256" key="1">
    <source>
        <dbReference type="ARBA" id="ARBA00005417"/>
    </source>
</evidence>
<dbReference type="GO" id="GO:0005524">
    <property type="term" value="F:ATP binding"/>
    <property type="evidence" value="ECO:0007669"/>
    <property type="project" value="UniProtKB-KW"/>
</dbReference>
<keyword evidence="3" id="KW-0547">Nucleotide-binding</keyword>
<feature type="domain" description="ABC transporter" evidence="5">
    <location>
        <begin position="7"/>
        <end position="254"/>
    </location>
</feature>
<sequence length="331" mass="37782">MNKEKILEIKNLSQHFKLDKNTVVKAVDNITFEIYKGEIFGLVGESGSGKSTLGRSIIKLHEPTSGEIIYKGNKISEKKIYKKEKKFLKKNMQIIFQDSTSALNPRMTVGDIISEPLKIQGIYNNKEEQLNKVYEMMSLVGLDKSYINRYSTEFSGGQRQRIGIARALCINPEFIIADEPIASLDVSLQAQIVNLFKKLQKKKELTCLFIAHDLSMVRHISDRIGVMYNGKLVELAQANELYNNPIHPYTKSLLSAIPVPDPKYAKIRTKTIYNPSIHDYSDDKPKWIEVSSGHYIYASEKELCIYNQKIDKLGLKPDNDGYMRNIVKNII</sequence>
<dbReference type="SMART" id="SM00382">
    <property type="entry name" value="AAA"/>
    <property type="match status" value="1"/>
</dbReference>
<organism evidence="6 7">
    <name type="scientific">Romboutsia sedimentorum</name>
    <dbReference type="NCBI Taxonomy" id="1368474"/>
    <lineage>
        <taxon>Bacteria</taxon>
        <taxon>Bacillati</taxon>
        <taxon>Bacillota</taxon>
        <taxon>Clostridia</taxon>
        <taxon>Peptostreptococcales</taxon>
        <taxon>Peptostreptococcaceae</taxon>
        <taxon>Romboutsia</taxon>
    </lineage>
</organism>
<name>A0ABT7ED66_9FIRM</name>
<dbReference type="EMBL" id="JASKYM010000012">
    <property type="protein sequence ID" value="MDK2564870.1"/>
    <property type="molecule type" value="Genomic_DNA"/>
</dbReference>
<dbReference type="InterPro" id="IPR003439">
    <property type="entry name" value="ABC_transporter-like_ATP-bd"/>
</dbReference>
<keyword evidence="4 6" id="KW-0067">ATP-binding</keyword>
<dbReference type="InterPro" id="IPR013563">
    <property type="entry name" value="Oligopep_ABC_C"/>
</dbReference>
<accession>A0ABT7ED66</accession>
<dbReference type="InterPro" id="IPR003593">
    <property type="entry name" value="AAA+_ATPase"/>
</dbReference>
<dbReference type="InterPro" id="IPR027417">
    <property type="entry name" value="P-loop_NTPase"/>
</dbReference>
<dbReference type="SUPFAM" id="SSF52540">
    <property type="entry name" value="P-loop containing nucleoside triphosphate hydrolases"/>
    <property type="match status" value="1"/>
</dbReference>
<evidence type="ECO:0000256" key="3">
    <source>
        <dbReference type="ARBA" id="ARBA00022741"/>
    </source>
</evidence>
<evidence type="ECO:0000256" key="2">
    <source>
        <dbReference type="ARBA" id="ARBA00022448"/>
    </source>
</evidence>
<evidence type="ECO:0000259" key="5">
    <source>
        <dbReference type="PROSITE" id="PS50893"/>
    </source>
</evidence>
<dbReference type="PANTHER" id="PTHR43776:SF7">
    <property type="entry name" value="D,D-DIPEPTIDE TRANSPORT ATP-BINDING PROTEIN DDPF-RELATED"/>
    <property type="match status" value="1"/>
</dbReference>
<dbReference type="Pfam" id="PF08352">
    <property type="entry name" value="oligo_HPY"/>
    <property type="match status" value="1"/>
</dbReference>
<evidence type="ECO:0000313" key="6">
    <source>
        <dbReference type="EMBL" id="MDK2564870.1"/>
    </source>
</evidence>
<comment type="similarity">
    <text evidence="1">Belongs to the ABC transporter superfamily.</text>
</comment>
<dbReference type="CDD" id="cd03257">
    <property type="entry name" value="ABC_NikE_OppD_transporters"/>
    <property type="match status" value="1"/>
</dbReference>
<dbReference type="InterPro" id="IPR050319">
    <property type="entry name" value="ABC_transp_ATP-bind"/>
</dbReference>
<protein>
    <submittedName>
        <fullName evidence="6">ABC transporter ATP-binding protein</fullName>
    </submittedName>
</protein>
<evidence type="ECO:0000313" key="7">
    <source>
        <dbReference type="Proteomes" id="UP001301012"/>
    </source>
</evidence>
<dbReference type="Gene3D" id="3.40.50.300">
    <property type="entry name" value="P-loop containing nucleotide triphosphate hydrolases"/>
    <property type="match status" value="1"/>
</dbReference>
<keyword evidence="2" id="KW-0813">Transport</keyword>
<dbReference type="PANTHER" id="PTHR43776">
    <property type="entry name" value="TRANSPORT ATP-BINDING PROTEIN"/>
    <property type="match status" value="1"/>
</dbReference>